<reference evidence="2" key="1">
    <citation type="submission" date="2021-09" db="EMBL/GenBank/DDBJ databases">
        <title>Genome analysis of Fictibacillus sp. KIGAM418 isolated from marine sediment.</title>
        <authorList>
            <person name="Seo M.-J."/>
            <person name="Cho E.-S."/>
            <person name="Hwang C.Y."/>
        </authorList>
    </citation>
    <scope>NUCLEOTIDE SEQUENCE</scope>
    <source>
        <strain evidence="2">KIGAM418</strain>
    </source>
</reference>
<dbReference type="EMBL" id="JAIWJX010000002">
    <property type="protein sequence ID" value="MCK6258497.1"/>
    <property type="molecule type" value="Genomic_DNA"/>
</dbReference>
<dbReference type="Pfam" id="PF08378">
    <property type="entry name" value="NERD"/>
    <property type="match status" value="1"/>
</dbReference>
<dbReference type="RefSeq" id="WP_248253783.1">
    <property type="nucleotide sequence ID" value="NZ_JAIWJX010000002.1"/>
</dbReference>
<protein>
    <submittedName>
        <fullName evidence="2">NERD domain-containing protein</fullName>
    </submittedName>
</protein>
<comment type="caution">
    <text evidence="2">The sequence shown here is derived from an EMBL/GenBank/DDBJ whole genome shotgun (WGS) entry which is preliminary data.</text>
</comment>
<dbReference type="PROSITE" id="PS50965">
    <property type="entry name" value="NERD"/>
    <property type="match status" value="1"/>
</dbReference>
<name>A0A9X1XCV6_9BACL</name>
<keyword evidence="3" id="KW-1185">Reference proteome</keyword>
<dbReference type="Proteomes" id="UP001139011">
    <property type="component" value="Unassembled WGS sequence"/>
</dbReference>
<sequence length="323" mass="37882">MIVKTRNRPLYIQKLQALLRRLPKNHSKIPFIQETLAKHTAGYRGEHSIDYPLSFLSPQNYYIVHDLRLPHNEYHFQIDTLLISPYYLFILEVKNIAGTLFFDQDFHQLIRTLDDKVEVFPDPILQVKRHKVQLTSWLNKHKLPDIPIETLVVISHPNSQIQTSPPHQQYVRRKVIHRNALPFKINQIEGRYNEAILSIKQLKKITRLLLKQHNSSDSSVMEQFNIHSKDIIKGVHCPECFQIPMERVHGTWLCAQCLHTCKTAHIEALRDYSYLIQSTISNREARDFLKINSNPLASRILQSISTETEGNQRGRTYHLTFED</sequence>
<feature type="domain" description="NERD" evidence="1">
    <location>
        <begin position="41"/>
        <end position="157"/>
    </location>
</feature>
<evidence type="ECO:0000313" key="2">
    <source>
        <dbReference type="EMBL" id="MCK6258497.1"/>
    </source>
</evidence>
<proteinExistence type="predicted"/>
<accession>A0A9X1XCV6</accession>
<evidence type="ECO:0000259" key="1">
    <source>
        <dbReference type="PROSITE" id="PS50965"/>
    </source>
</evidence>
<organism evidence="2 3">
    <name type="scientific">Fictibacillus marinisediminis</name>
    <dbReference type="NCBI Taxonomy" id="2878389"/>
    <lineage>
        <taxon>Bacteria</taxon>
        <taxon>Bacillati</taxon>
        <taxon>Bacillota</taxon>
        <taxon>Bacilli</taxon>
        <taxon>Bacillales</taxon>
        <taxon>Fictibacillaceae</taxon>
        <taxon>Fictibacillus</taxon>
    </lineage>
</organism>
<evidence type="ECO:0000313" key="3">
    <source>
        <dbReference type="Proteomes" id="UP001139011"/>
    </source>
</evidence>
<dbReference type="AlphaFoldDB" id="A0A9X1XCV6"/>
<gene>
    <name evidence="2" type="ORF">LCY76_18140</name>
</gene>
<dbReference type="InterPro" id="IPR011528">
    <property type="entry name" value="NERD"/>
</dbReference>